<dbReference type="CDD" id="cd05403">
    <property type="entry name" value="NT_KNTase_like"/>
    <property type="match status" value="1"/>
</dbReference>
<dbReference type="EMBL" id="CP158367">
    <property type="protein sequence ID" value="XBX74420.1"/>
    <property type="molecule type" value="Genomic_DNA"/>
</dbReference>
<proteinExistence type="predicted"/>
<dbReference type="PROSITE" id="PS50152">
    <property type="entry name" value="25A_SYNTH_3"/>
    <property type="match status" value="1"/>
</dbReference>
<dbReference type="InterPro" id="IPR043519">
    <property type="entry name" value="NT_sf"/>
</dbReference>
<sequence>MLGNRESYFEALDEVKNICKVKFGDKVCSVYVGGSVARGDFVPGRSDIDLYVVLKSNKVQHKIQMELEKIKSKEKPISVAYTTKKEVIGGQSFLGSGFEYNNFIREGKLIYGQEIKERIPKPTREEEIKTADQCLKFFEANYKDYEEEVIGRYFSATFRTFCIVLSGKGIYVSSKKDVVTVCNKRFKARKLLNEKINVIYDLWLTWGREKLTQQQVCTLIKACDDIMPLIFDLWESKELNLEPL</sequence>
<protein>
    <submittedName>
        <fullName evidence="2">Nucleotidyltransferase domain-containing protein</fullName>
    </submittedName>
</protein>
<organism evidence="2">
    <name type="scientific">Proteinivorax tanatarense</name>
    <dbReference type="NCBI Taxonomy" id="1260629"/>
    <lineage>
        <taxon>Bacteria</taxon>
        <taxon>Bacillati</taxon>
        <taxon>Bacillota</taxon>
        <taxon>Clostridia</taxon>
        <taxon>Eubacteriales</taxon>
        <taxon>Proteinivoracaceae</taxon>
        <taxon>Proteinivorax</taxon>
    </lineage>
</organism>
<dbReference type="RefSeq" id="WP_350343172.1">
    <property type="nucleotide sequence ID" value="NZ_CP158367.1"/>
</dbReference>
<dbReference type="AlphaFoldDB" id="A0AAU7VKD9"/>
<dbReference type="Pfam" id="PF01909">
    <property type="entry name" value="NTP_transf_2"/>
    <property type="match status" value="1"/>
</dbReference>
<reference evidence="2" key="2">
    <citation type="submission" date="2024-06" db="EMBL/GenBank/DDBJ databases">
        <authorList>
            <person name="Petrova K.O."/>
            <person name="Toshchakov S.V."/>
            <person name="Boltjanskaja Y.V."/>
            <person name="Kevbrin V."/>
        </authorList>
    </citation>
    <scope>NUCLEOTIDE SEQUENCE</scope>
    <source>
        <strain evidence="2">Z-910T</strain>
    </source>
</reference>
<evidence type="ECO:0000259" key="1">
    <source>
        <dbReference type="Pfam" id="PF01909"/>
    </source>
</evidence>
<dbReference type="GO" id="GO:0016779">
    <property type="term" value="F:nucleotidyltransferase activity"/>
    <property type="evidence" value="ECO:0007669"/>
    <property type="project" value="InterPro"/>
</dbReference>
<reference evidence="2" key="1">
    <citation type="journal article" date="2013" name="Extremophiles">
        <title>Proteinivorax tanatarense gen. nov., sp. nov., an anaerobic, haloalkaliphilic, proteolytic bacterium isolated from a decaying algal bloom, and proposal of Proteinivoraceae fam. nov.</title>
        <authorList>
            <person name="Kevbrin V."/>
            <person name="Boltyanskaya Y."/>
            <person name="Zhilina T."/>
            <person name="Kolganova T."/>
            <person name="Lavrentjeva E."/>
            <person name="Kuznetsov B."/>
        </authorList>
    </citation>
    <scope>NUCLEOTIDE SEQUENCE</scope>
    <source>
        <strain evidence="2">Z-910T</strain>
    </source>
</reference>
<feature type="domain" description="Polymerase nucleotidyl transferase" evidence="1">
    <location>
        <begin position="12"/>
        <end position="84"/>
    </location>
</feature>
<evidence type="ECO:0000313" key="2">
    <source>
        <dbReference type="EMBL" id="XBX74420.1"/>
    </source>
</evidence>
<gene>
    <name evidence="2" type="ORF">PRVXT_002456</name>
</gene>
<accession>A0AAU7VKD9</accession>
<name>A0AAU7VKD9_9FIRM</name>
<dbReference type="Gene3D" id="3.30.460.10">
    <property type="entry name" value="Beta Polymerase, domain 2"/>
    <property type="match status" value="1"/>
</dbReference>
<dbReference type="InterPro" id="IPR002934">
    <property type="entry name" value="Polymerase_NTP_transf_dom"/>
</dbReference>
<dbReference type="SUPFAM" id="SSF81301">
    <property type="entry name" value="Nucleotidyltransferase"/>
    <property type="match status" value="1"/>
</dbReference>